<proteinExistence type="predicted"/>
<name>A0A7W8E8D0_9BACT</name>
<accession>A0A7W8E8D0</accession>
<sequence length="88" mass="9898">MGRYLSWCSGRRYSQMQGCEELQLSQVHPTVLPAESYTGQPYWVCWAIALVAPVKRSPVHSSIEAPNNGRLIFLILVLLIKIGIVDIQ</sequence>
<organism evidence="1 2">
    <name type="scientific">Granulicella mallensis</name>
    <dbReference type="NCBI Taxonomy" id="940614"/>
    <lineage>
        <taxon>Bacteria</taxon>
        <taxon>Pseudomonadati</taxon>
        <taxon>Acidobacteriota</taxon>
        <taxon>Terriglobia</taxon>
        <taxon>Terriglobales</taxon>
        <taxon>Acidobacteriaceae</taxon>
        <taxon>Granulicella</taxon>
    </lineage>
</organism>
<comment type="caution">
    <text evidence="1">The sequence shown here is derived from an EMBL/GenBank/DDBJ whole genome shotgun (WGS) entry which is preliminary data.</text>
</comment>
<protein>
    <submittedName>
        <fullName evidence="1">Uncharacterized protein</fullName>
    </submittedName>
</protein>
<evidence type="ECO:0000313" key="1">
    <source>
        <dbReference type="EMBL" id="MBB5062687.1"/>
    </source>
</evidence>
<dbReference type="Proteomes" id="UP000584867">
    <property type="component" value="Unassembled WGS sequence"/>
</dbReference>
<evidence type="ECO:0000313" key="2">
    <source>
        <dbReference type="Proteomes" id="UP000584867"/>
    </source>
</evidence>
<dbReference type="AlphaFoldDB" id="A0A7W8E8D0"/>
<dbReference type="EMBL" id="JACHIO010000003">
    <property type="protein sequence ID" value="MBB5062687.1"/>
    <property type="molecule type" value="Genomic_DNA"/>
</dbReference>
<gene>
    <name evidence="1" type="ORF">HDF15_001017</name>
</gene>
<reference evidence="1 2" key="1">
    <citation type="submission" date="2020-08" db="EMBL/GenBank/DDBJ databases">
        <title>Genomic Encyclopedia of Type Strains, Phase IV (KMG-V): Genome sequencing to study the core and pangenomes of soil and plant-associated prokaryotes.</title>
        <authorList>
            <person name="Whitman W."/>
        </authorList>
    </citation>
    <scope>NUCLEOTIDE SEQUENCE [LARGE SCALE GENOMIC DNA]</scope>
    <source>
        <strain evidence="1 2">X5P3</strain>
    </source>
</reference>